<dbReference type="AlphaFoldDB" id="A0A4C1SQ74"/>
<proteinExistence type="predicted"/>
<dbReference type="SUPFAM" id="SSF56219">
    <property type="entry name" value="DNase I-like"/>
    <property type="match status" value="1"/>
</dbReference>
<reference evidence="1 2" key="1">
    <citation type="journal article" date="2019" name="Commun. Biol.">
        <title>The bagworm genome reveals a unique fibroin gene that provides high tensile strength.</title>
        <authorList>
            <person name="Kono N."/>
            <person name="Nakamura H."/>
            <person name="Ohtoshi R."/>
            <person name="Tomita M."/>
            <person name="Numata K."/>
            <person name="Arakawa K."/>
        </authorList>
    </citation>
    <scope>NUCLEOTIDE SEQUENCE [LARGE SCALE GENOMIC DNA]</scope>
</reference>
<gene>
    <name evidence="1" type="ORF">EVAR_100028_1</name>
</gene>
<accession>A0A4C1SQ74</accession>
<keyword evidence="2" id="KW-1185">Reference proteome</keyword>
<dbReference type="OrthoDB" id="5828726at2759"/>
<dbReference type="InterPro" id="IPR036691">
    <property type="entry name" value="Endo/exonu/phosph_ase_sf"/>
</dbReference>
<dbReference type="EMBL" id="BGZK01003631">
    <property type="protein sequence ID" value="GBP03201.1"/>
    <property type="molecule type" value="Genomic_DNA"/>
</dbReference>
<sequence>MYDICEIKKIPAIYYIMRSIQPYDVPYREIGTSRLDSGDEVLHPSRLVPWSSETRTGEVHFSILIECGGVYAPDMSKLFEEREKFWADVRDILVKCDRNERMVVLGDFNGWGKTGRTLVKNGTPGCIIDCNISIARSWPVLIQSLKDNNQGGGGTHVKLVECAAVIAPRLRRSPLSTGLCSY</sequence>
<dbReference type="Proteomes" id="UP000299102">
    <property type="component" value="Unassembled WGS sequence"/>
</dbReference>
<evidence type="ECO:0000313" key="2">
    <source>
        <dbReference type="Proteomes" id="UP000299102"/>
    </source>
</evidence>
<evidence type="ECO:0000313" key="1">
    <source>
        <dbReference type="EMBL" id="GBP03201.1"/>
    </source>
</evidence>
<comment type="caution">
    <text evidence="1">The sequence shown here is derived from an EMBL/GenBank/DDBJ whole genome shotgun (WGS) entry which is preliminary data.</text>
</comment>
<evidence type="ECO:0008006" key="3">
    <source>
        <dbReference type="Google" id="ProtNLM"/>
    </source>
</evidence>
<protein>
    <recommendedName>
        <fullName evidence="3">Endonuclease/exonuclease/phosphatase domain-containing protein</fullName>
    </recommendedName>
</protein>
<name>A0A4C1SQ74_EUMVA</name>
<organism evidence="1 2">
    <name type="scientific">Eumeta variegata</name>
    <name type="common">Bagworm moth</name>
    <name type="synonym">Eumeta japonica</name>
    <dbReference type="NCBI Taxonomy" id="151549"/>
    <lineage>
        <taxon>Eukaryota</taxon>
        <taxon>Metazoa</taxon>
        <taxon>Ecdysozoa</taxon>
        <taxon>Arthropoda</taxon>
        <taxon>Hexapoda</taxon>
        <taxon>Insecta</taxon>
        <taxon>Pterygota</taxon>
        <taxon>Neoptera</taxon>
        <taxon>Endopterygota</taxon>
        <taxon>Lepidoptera</taxon>
        <taxon>Glossata</taxon>
        <taxon>Ditrysia</taxon>
        <taxon>Tineoidea</taxon>
        <taxon>Psychidae</taxon>
        <taxon>Oiketicinae</taxon>
        <taxon>Eumeta</taxon>
    </lineage>
</organism>